<gene>
    <name evidence="2" type="ORF">B7P43_G08606</name>
</gene>
<proteinExistence type="predicted"/>
<keyword evidence="3" id="KW-1185">Reference proteome</keyword>
<evidence type="ECO:0000256" key="1">
    <source>
        <dbReference type="SAM" id="MobiDB-lite"/>
    </source>
</evidence>
<reference evidence="2 3" key="1">
    <citation type="submission" date="2017-12" db="EMBL/GenBank/DDBJ databases">
        <title>Hemimetabolous genomes reveal molecular basis of termite eusociality.</title>
        <authorList>
            <person name="Harrison M.C."/>
            <person name="Jongepier E."/>
            <person name="Robertson H.M."/>
            <person name="Arning N."/>
            <person name="Bitard-Feildel T."/>
            <person name="Chao H."/>
            <person name="Childers C.P."/>
            <person name="Dinh H."/>
            <person name="Doddapaneni H."/>
            <person name="Dugan S."/>
            <person name="Gowin J."/>
            <person name="Greiner C."/>
            <person name="Han Y."/>
            <person name="Hu H."/>
            <person name="Hughes D.S.T."/>
            <person name="Huylmans A.-K."/>
            <person name="Kemena C."/>
            <person name="Kremer L.P.M."/>
            <person name="Lee S.L."/>
            <person name="Lopez-Ezquerra A."/>
            <person name="Mallet L."/>
            <person name="Monroy-Kuhn J.M."/>
            <person name="Moser A."/>
            <person name="Murali S.C."/>
            <person name="Muzny D.M."/>
            <person name="Otani S."/>
            <person name="Piulachs M.-D."/>
            <person name="Poelchau M."/>
            <person name="Qu J."/>
            <person name="Schaub F."/>
            <person name="Wada-Katsumata A."/>
            <person name="Worley K.C."/>
            <person name="Xie Q."/>
            <person name="Ylla G."/>
            <person name="Poulsen M."/>
            <person name="Gibbs R.A."/>
            <person name="Schal C."/>
            <person name="Richards S."/>
            <person name="Belles X."/>
            <person name="Korb J."/>
            <person name="Bornberg-Bauer E."/>
        </authorList>
    </citation>
    <scope>NUCLEOTIDE SEQUENCE [LARGE SCALE GENOMIC DNA]</scope>
    <source>
        <tissue evidence="2">Whole body</tissue>
    </source>
</reference>
<feature type="region of interest" description="Disordered" evidence="1">
    <location>
        <begin position="1"/>
        <end position="21"/>
    </location>
</feature>
<feature type="compositionally biased region" description="Low complexity" evidence="1">
    <location>
        <begin position="68"/>
        <end position="84"/>
    </location>
</feature>
<name>A0A2J7QZ18_9NEOP</name>
<evidence type="ECO:0000313" key="2">
    <source>
        <dbReference type="EMBL" id="PNF33828.1"/>
    </source>
</evidence>
<dbReference type="Proteomes" id="UP000235965">
    <property type="component" value="Unassembled WGS sequence"/>
</dbReference>
<comment type="caution">
    <text evidence="2">The sequence shown here is derived from an EMBL/GenBank/DDBJ whole genome shotgun (WGS) entry which is preliminary data.</text>
</comment>
<dbReference type="AlphaFoldDB" id="A0A2J7QZ18"/>
<protein>
    <submittedName>
        <fullName evidence="2">Uncharacterized protein</fullName>
    </submittedName>
</protein>
<organism evidence="2 3">
    <name type="scientific">Cryptotermes secundus</name>
    <dbReference type="NCBI Taxonomy" id="105785"/>
    <lineage>
        <taxon>Eukaryota</taxon>
        <taxon>Metazoa</taxon>
        <taxon>Ecdysozoa</taxon>
        <taxon>Arthropoda</taxon>
        <taxon>Hexapoda</taxon>
        <taxon>Insecta</taxon>
        <taxon>Pterygota</taxon>
        <taxon>Neoptera</taxon>
        <taxon>Polyneoptera</taxon>
        <taxon>Dictyoptera</taxon>
        <taxon>Blattodea</taxon>
        <taxon>Blattoidea</taxon>
        <taxon>Termitoidae</taxon>
        <taxon>Kalotermitidae</taxon>
        <taxon>Cryptotermitinae</taxon>
        <taxon>Cryptotermes</taxon>
    </lineage>
</organism>
<accession>A0A2J7QZ18</accession>
<dbReference type="InParanoid" id="A0A2J7QZ18"/>
<feature type="region of interest" description="Disordered" evidence="1">
    <location>
        <begin position="63"/>
        <end position="122"/>
    </location>
</feature>
<dbReference type="EMBL" id="NEVH01009080">
    <property type="protein sequence ID" value="PNF33828.1"/>
    <property type="molecule type" value="Genomic_DNA"/>
</dbReference>
<evidence type="ECO:0000313" key="3">
    <source>
        <dbReference type="Proteomes" id="UP000235965"/>
    </source>
</evidence>
<sequence length="166" mass="18369">MTKEEMKQKPKCPLSSGLLSSPTGYHKGKVAQQFQYLVTTLNLFVSSKQMEIKSCLTHTYIHTHQPQRRLTNQTTPTTSLTSPPTSGPEMGPSRPVGRPGTPTPHTRVDTKARRAPSAPHGSPMPHHTLLFCAVQTMLPVHILDLSFVYSLHRTDIVDSCYVIVAL</sequence>